<gene>
    <name evidence="6" type="ORF">JF50_20230</name>
</gene>
<feature type="domain" description="OmpR/PhoB-type" evidence="5">
    <location>
        <begin position="10"/>
        <end position="108"/>
    </location>
</feature>
<dbReference type="SUPFAM" id="SSF82171">
    <property type="entry name" value="DPP6 N-terminal domain-like"/>
    <property type="match status" value="1"/>
</dbReference>
<dbReference type="GO" id="GO:0006355">
    <property type="term" value="P:regulation of DNA-templated transcription"/>
    <property type="evidence" value="ECO:0007669"/>
    <property type="project" value="InterPro"/>
</dbReference>
<evidence type="ECO:0000256" key="2">
    <source>
        <dbReference type="PROSITE-ProRule" id="PRU01091"/>
    </source>
</evidence>
<dbReference type="Proteomes" id="UP000031327">
    <property type="component" value="Unassembled WGS sequence"/>
</dbReference>
<comment type="caution">
    <text evidence="6">The sequence shown here is derived from an EMBL/GenBank/DDBJ whole genome shotgun (WGS) entry which is preliminary data.</text>
</comment>
<dbReference type="SUPFAM" id="SSF46894">
    <property type="entry name" value="C-terminal effector domain of the bipartite response regulators"/>
    <property type="match status" value="1"/>
</dbReference>
<dbReference type="GO" id="GO:0003677">
    <property type="term" value="F:DNA binding"/>
    <property type="evidence" value="ECO:0007669"/>
    <property type="project" value="UniProtKB-UniRule"/>
</dbReference>
<feature type="compositionally biased region" description="Low complexity" evidence="3">
    <location>
        <begin position="131"/>
        <end position="152"/>
    </location>
</feature>
<organism evidence="6 7">
    <name type="scientific">Pseudoalteromonas luteoviolacea</name>
    <dbReference type="NCBI Taxonomy" id="43657"/>
    <lineage>
        <taxon>Bacteria</taxon>
        <taxon>Pseudomonadati</taxon>
        <taxon>Pseudomonadota</taxon>
        <taxon>Gammaproteobacteria</taxon>
        <taxon>Alteromonadales</taxon>
        <taxon>Pseudoalteromonadaceae</taxon>
        <taxon>Pseudoalteromonas</taxon>
    </lineage>
</organism>
<dbReference type="EMBL" id="JWIC01000008">
    <property type="protein sequence ID" value="KID55537.1"/>
    <property type="molecule type" value="Genomic_DNA"/>
</dbReference>
<dbReference type="GO" id="GO:0000160">
    <property type="term" value="P:phosphorelay signal transduction system"/>
    <property type="evidence" value="ECO:0007669"/>
    <property type="project" value="InterPro"/>
</dbReference>
<dbReference type="InterPro" id="IPR001867">
    <property type="entry name" value="OmpR/PhoB-type_DNA-bd"/>
</dbReference>
<dbReference type="PROSITE" id="PS51755">
    <property type="entry name" value="OMPR_PHOB"/>
    <property type="match status" value="1"/>
</dbReference>
<dbReference type="InterPro" id="IPR036388">
    <property type="entry name" value="WH-like_DNA-bd_sf"/>
</dbReference>
<proteinExistence type="predicted"/>
<dbReference type="SMART" id="SM00862">
    <property type="entry name" value="Trans_reg_C"/>
    <property type="match status" value="1"/>
</dbReference>
<feature type="DNA-binding region" description="OmpR/PhoB-type" evidence="2">
    <location>
        <begin position="10"/>
        <end position="108"/>
    </location>
</feature>
<feature type="region of interest" description="Disordered" evidence="3">
    <location>
        <begin position="126"/>
        <end position="159"/>
    </location>
</feature>
<name>A0A0C1QKF9_9GAMM</name>
<evidence type="ECO:0000256" key="4">
    <source>
        <dbReference type="SAM" id="Phobius"/>
    </source>
</evidence>
<dbReference type="InterPro" id="IPR016032">
    <property type="entry name" value="Sig_transdc_resp-reg_C-effctor"/>
</dbReference>
<evidence type="ECO:0000256" key="3">
    <source>
        <dbReference type="SAM" id="MobiDB-lite"/>
    </source>
</evidence>
<dbReference type="RefSeq" id="WP_039611191.1">
    <property type="nucleotide sequence ID" value="NZ_JWIC01000008.1"/>
</dbReference>
<feature type="transmembrane region" description="Helical" evidence="4">
    <location>
        <begin position="169"/>
        <end position="191"/>
    </location>
</feature>
<keyword evidence="1 2" id="KW-0238">DNA-binding</keyword>
<dbReference type="AlphaFoldDB" id="A0A0C1QKF9"/>
<keyword evidence="4" id="KW-0472">Membrane</keyword>
<dbReference type="Gene3D" id="1.10.10.10">
    <property type="entry name" value="Winged helix-like DNA-binding domain superfamily/Winged helix DNA-binding domain"/>
    <property type="match status" value="1"/>
</dbReference>
<evidence type="ECO:0000313" key="6">
    <source>
        <dbReference type="EMBL" id="KID55537.1"/>
    </source>
</evidence>
<keyword evidence="4" id="KW-0812">Transmembrane</keyword>
<evidence type="ECO:0000256" key="1">
    <source>
        <dbReference type="ARBA" id="ARBA00023125"/>
    </source>
</evidence>
<dbReference type="InterPro" id="IPR011042">
    <property type="entry name" value="6-blade_b-propeller_TolB-like"/>
</dbReference>
<protein>
    <recommendedName>
        <fullName evidence="5">OmpR/PhoB-type domain-containing protein</fullName>
    </recommendedName>
</protein>
<reference evidence="6 7" key="1">
    <citation type="submission" date="2014-12" db="EMBL/GenBank/DDBJ databases">
        <title>Draft Genome Sequence of Pseudoalteromonas luteoviolacea HI1.</title>
        <authorList>
            <person name="Asahina A.Y."/>
            <person name="Hadfield M.G."/>
        </authorList>
    </citation>
    <scope>NUCLEOTIDE SEQUENCE [LARGE SCALE GENOMIC DNA]</scope>
    <source>
        <strain evidence="6 7">HI1</strain>
    </source>
</reference>
<evidence type="ECO:0000259" key="5">
    <source>
        <dbReference type="PROSITE" id="PS51755"/>
    </source>
</evidence>
<dbReference type="Gene3D" id="2.120.10.30">
    <property type="entry name" value="TolB, C-terminal domain"/>
    <property type="match status" value="1"/>
</dbReference>
<accession>A0A0C1QKF9</accession>
<evidence type="ECO:0000313" key="7">
    <source>
        <dbReference type="Proteomes" id="UP000031327"/>
    </source>
</evidence>
<dbReference type="Pfam" id="PF00486">
    <property type="entry name" value="Trans_reg_C"/>
    <property type="match status" value="1"/>
</dbReference>
<keyword evidence="4" id="KW-1133">Transmembrane helix</keyword>
<sequence length="735" mass="83746">MNDNGLLEMVKEVHFGVWILDLKRQTIFDGDETRELEPLLYKTLLYFIEHNDAIVTRQELVDNVWQQSFVDDNAINRAIFELRKACKSEHDPSTVIKTHYRKGYSLVPKVKLVTFDAVEAEEQSKGLSQEALNISPPSSASPSLTLNSASAPTQSGVDDRVAPKTTKQLNYIGLVLSIFIVVVLAFIAQYFQSTEQDTEYEFKDEPLVWKMGTYEYPIVSHTKEFVAYSFKGLREAVSSIHLKNLNSHQDIVVVQSDYDAYPIGWKANQNTLFYQIISVGENSVCEVWEVSIDANNEPSNHAKLFDCDSSYKMSATGLDDVVIYSKFGYRNKKGAAAIVAWEKNSGNEYQITSPMILSYGDYYTSISGAGDKLAFLRFQPYGTQIFVTNVDGSEQYMVADLDYRVRTVQWMPSRNSLFWFNHLDKELNFFDLDSSAHSKSSLNVSAEVREMVPFSDGEFFYTSDWANYDLLSLDVTTQRVETVSNVELQERIVAPLNIADQFIMLLEGSRHSLWRVEGDNRYKLTDLDFENTIGLDVSADGKSLLVTTTSHLHVYDLEAGTWKNEVFIKGSIQSAFWNDSHSIIYTKSVVHGNKNYVYAYDFESGFHKELLQGTVTQAKFIQEHVVLFTDAKNRFYLYNTIDNTKTLLFERLDLSDLIWSSDQTHLYFTDNIAVYKKPLSQSGQEQVIYEIDKDSAMIKSLQVNGFAQEQSAQIYIGVLKNSGNQFGKFIPIENE</sequence>
<dbReference type="OrthoDB" id="6296073at2"/>
<dbReference type="CDD" id="cd00383">
    <property type="entry name" value="trans_reg_C"/>
    <property type="match status" value="1"/>
</dbReference>